<evidence type="ECO:0000256" key="6">
    <source>
        <dbReference type="SAM" id="SignalP"/>
    </source>
</evidence>
<evidence type="ECO:0000256" key="2">
    <source>
        <dbReference type="ARBA" id="ARBA00022801"/>
    </source>
</evidence>
<keyword evidence="3 4" id="KW-0788">Thiol protease</keyword>
<evidence type="ECO:0000313" key="8">
    <source>
        <dbReference type="Proteomes" id="UP000027442"/>
    </source>
</evidence>
<dbReference type="GO" id="GO:0043418">
    <property type="term" value="P:homocysteine catabolic process"/>
    <property type="evidence" value="ECO:0007669"/>
    <property type="project" value="TreeGrafter"/>
</dbReference>
<keyword evidence="2 4" id="KW-0378">Hydrolase</keyword>
<protein>
    <recommendedName>
        <fullName evidence="4">Aminopeptidase</fullName>
    </recommendedName>
</protein>
<dbReference type="PATRIC" id="fig|1122985.7.peg.171"/>
<keyword evidence="6" id="KW-0732">Signal</keyword>
<dbReference type="PANTHER" id="PTHR10363:SF2">
    <property type="entry name" value="BLEOMYCIN HYDROLASE"/>
    <property type="match status" value="1"/>
</dbReference>
<feature type="active site" evidence="5">
    <location>
        <position position="338"/>
    </location>
</feature>
<dbReference type="GO" id="GO:0006508">
    <property type="term" value="P:proteolysis"/>
    <property type="evidence" value="ECO:0007669"/>
    <property type="project" value="UniProtKB-KW"/>
</dbReference>
<dbReference type="Proteomes" id="UP000027442">
    <property type="component" value="Unassembled WGS sequence"/>
</dbReference>
<evidence type="ECO:0000256" key="1">
    <source>
        <dbReference type="ARBA" id="ARBA00022670"/>
    </source>
</evidence>
<dbReference type="GO" id="GO:0070005">
    <property type="term" value="F:cysteine-type aminopeptidase activity"/>
    <property type="evidence" value="ECO:0007669"/>
    <property type="project" value="InterPro"/>
</dbReference>
<evidence type="ECO:0000256" key="5">
    <source>
        <dbReference type="PIRSR" id="PIRSR005700-1"/>
    </source>
</evidence>
<dbReference type="InterPro" id="IPR038765">
    <property type="entry name" value="Papain-like_cys_pep_sf"/>
</dbReference>
<feature type="chain" id="PRO_5001668339" description="Aminopeptidase" evidence="6">
    <location>
        <begin position="20"/>
        <end position="404"/>
    </location>
</feature>
<organism evidence="7 8">
    <name type="scientific">Hoylesella loescheii DSM 19665 = JCM 12249 = ATCC 15930</name>
    <dbReference type="NCBI Taxonomy" id="1122985"/>
    <lineage>
        <taxon>Bacteria</taxon>
        <taxon>Pseudomonadati</taxon>
        <taxon>Bacteroidota</taxon>
        <taxon>Bacteroidia</taxon>
        <taxon>Bacteroidales</taxon>
        <taxon>Prevotellaceae</taxon>
        <taxon>Hoylesella</taxon>
    </lineage>
</organism>
<accession>A0A069QVB9</accession>
<sequence length="404" mass="45538">MKKVFFAVLVALAATSLNAKTPKTKATPARSKPVFTVVKENKITSIKDQNRSGTCWDYATMSFIESEILRKSGKTYNLSEMFIASKNYMDRAVKTVRMHGDVSFAQGGSFDDPIYVIKQHGIVPEEAMALPGTMTGDSLANFGEFFDVMSPYVVAVAKSKAKKLSPAWKNGLQGILDSYLGKCPENFTYEGQSYTPQSFAQSLGLDWDDYITFTSYTHHPWYSKFAVEVQDNWRWAQSYNVPIEDLTRIIDNAIMNGYTVGWGGDVTEDGFTRKGLGIAIDAKKVRSMAGTDADRWFKLSQDEKKHRYDSLGINVPEIVPTQALRQEAYDNWETTDDHGMHIFGIAKDQNGKEYYMVKNSWGKYGDYKGIWYMTKAYIALKTMDFMVNKNAVPADILQKIGLSK</sequence>
<reference evidence="7 8" key="1">
    <citation type="submission" date="2013-08" db="EMBL/GenBank/DDBJ databases">
        <authorList>
            <person name="Weinstock G."/>
            <person name="Sodergren E."/>
            <person name="Wylie T."/>
            <person name="Fulton L."/>
            <person name="Fulton R."/>
            <person name="Fronick C."/>
            <person name="O'Laughlin M."/>
            <person name="Godfrey J."/>
            <person name="Miner T."/>
            <person name="Herter B."/>
            <person name="Appelbaum E."/>
            <person name="Cordes M."/>
            <person name="Lek S."/>
            <person name="Wollam A."/>
            <person name="Pepin K.H."/>
            <person name="Palsikar V.B."/>
            <person name="Mitreva M."/>
            <person name="Wilson R.K."/>
        </authorList>
    </citation>
    <scope>NUCLEOTIDE SEQUENCE [LARGE SCALE GENOMIC DNA]</scope>
    <source>
        <strain evidence="7 8">ATCC 15930</strain>
    </source>
</reference>
<gene>
    <name evidence="7" type="ORF">HMPREF1991_00163</name>
</gene>
<dbReference type="EMBL" id="JNGW01000012">
    <property type="protein sequence ID" value="KDR53796.1"/>
    <property type="molecule type" value="Genomic_DNA"/>
</dbReference>
<comment type="caution">
    <text evidence="7">The sequence shown here is derived from an EMBL/GenBank/DDBJ whole genome shotgun (WGS) entry which is preliminary data.</text>
</comment>
<keyword evidence="1 4" id="KW-0645">Protease</keyword>
<dbReference type="Pfam" id="PF03051">
    <property type="entry name" value="Peptidase_C1_2"/>
    <property type="match status" value="2"/>
</dbReference>
<dbReference type="InterPro" id="IPR004134">
    <property type="entry name" value="Peptidase_C1B"/>
</dbReference>
<dbReference type="GO" id="GO:0005737">
    <property type="term" value="C:cytoplasm"/>
    <property type="evidence" value="ECO:0007669"/>
    <property type="project" value="TreeGrafter"/>
</dbReference>
<feature type="signal peptide" evidence="6">
    <location>
        <begin position="1"/>
        <end position="19"/>
    </location>
</feature>
<comment type="similarity">
    <text evidence="4">Belongs to the peptidase C1 family.</text>
</comment>
<name>A0A069QVB9_HOYLO</name>
<feature type="active site" evidence="5">
    <location>
        <position position="359"/>
    </location>
</feature>
<proteinExistence type="inferred from homology"/>
<dbReference type="RefSeq" id="WP_018966485.1">
    <property type="nucleotide sequence ID" value="NZ_KB899210.1"/>
</dbReference>
<dbReference type="PANTHER" id="PTHR10363">
    <property type="entry name" value="BLEOMYCIN HYDROLASE"/>
    <property type="match status" value="1"/>
</dbReference>
<dbReference type="HOGENOM" id="CLU_056707_1_0_10"/>
<keyword evidence="4" id="KW-0031">Aminopeptidase</keyword>
<dbReference type="SUPFAM" id="SSF54001">
    <property type="entry name" value="Cysteine proteinases"/>
    <property type="match status" value="1"/>
</dbReference>
<evidence type="ECO:0000313" key="7">
    <source>
        <dbReference type="EMBL" id="KDR53796.1"/>
    </source>
</evidence>
<feature type="active site" evidence="5">
    <location>
        <position position="55"/>
    </location>
</feature>
<dbReference type="eggNOG" id="COG3579">
    <property type="taxonomic scope" value="Bacteria"/>
</dbReference>
<evidence type="ECO:0000256" key="4">
    <source>
        <dbReference type="PIRNR" id="PIRNR005700"/>
    </source>
</evidence>
<dbReference type="GO" id="GO:0009636">
    <property type="term" value="P:response to toxic substance"/>
    <property type="evidence" value="ECO:0007669"/>
    <property type="project" value="TreeGrafter"/>
</dbReference>
<evidence type="ECO:0000256" key="3">
    <source>
        <dbReference type="ARBA" id="ARBA00022807"/>
    </source>
</evidence>
<dbReference type="PIRSF" id="PIRSF005700">
    <property type="entry name" value="PepC"/>
    <property type="match status" value="1"/>
</dbReference>
<dbReference type="Gene3D" id="3.90.70.10">
    <property type="entry name" value="Cysteine proteinases"/>
    <property type="match status" value="1"/>
</dbReference>
<keyword evidence="8" id="KW-1185">Reference proteome</keyword>
<dbReference type="AlphaFoldDB" id="A0A069QVB9"/>